<evidence type="ECO:0000259" key="9">
    <source>
        <dbReference type="Pfam" id="PF01618"/>
    </source>
</evidence>
<evidence type="ECO:0000256" key="6">
    <source>
        <dbReference type="ARBA" id="ARBA00022989"/>
    </source>
</evidence>
<evidence type="ECO:0000313" key="10">
    <source>
        <dbReference type="EMBL" id="MBS7528403.1"/>
    </source>
</evidence>
<evidence type="ECO:0000256" key="7">
    <source>
        <dbReference type="ARBA" id="ARBA00023136"/>
    </source>
</evidence>
<dbReference type="InterPro" id="IPR047055">
    <property type="entry name" value="MotA-like"/>
</dbReference>
<evidence type="ECO:0000256" key="8">
    <source>
        <dbReference type="SAM" id="Phobius"/>
    </source>
</evidence>
<comment type="caution">
    <text evidence="10">The sequence shown here is derived from an EMBL/GenBank/DDBJ whole genome shotgun (WGS) entry which is preliminary data.</text>
</comment>
<keyword evidence="11" id="KW-1185">Reference proteome</keyword>
<evidence type="ECO:0000313" key="11">
    <source>
        <dbReference type="Proteomes" id="UP000746471"/>
    </source>
</evidence>
<evidence type="ECO:0000256" key="2">
    <source>
        <dbReference type="ARBA" id="ARBA00008038"/>
    </source>
</evidence>
<keyword evidence="5 8" id="KW-0812">Transmembrane</keyword>
<reference evidence="10 11" key="1">
    <citation type="submission" date="2021-05" db="EMBL/GenBank/DDBJ databases">
        <title>Fusibacter ferrireducens sp. nov., an anaerobic, sulfur- and Fe-reducing bacterium isolated from the mangrove sediment.</title>
        <authorList>
            <person name="Qiu D."/>
        </authorList>
    </citation>
    <scope>NUCLEOTIDE SEQUENCE [LARGE SCALE GENOMIC DNA]</scope>
    <source>
        <strain evidence="10 11">DSM 12116</strain>
    </source>
</reference>
<dbReference type="Pfam" id="PF01618">
    <property type="entry name" value="MotA_ExbB"/>
    <property type="match status" value="1"/>
</dbReference>
<comment type="subcellular location">
    <subcellularLocation>
        <location evidence="1">Cell membrane</location>
        <topology evidence="1">Multi-pass membrane protein</topology>
    </subcellularLocation>
</comment>
<keyword evidence="7 8" id="KW-0472">Membrane</keyword>
<feature type="transmembrane region" description="Helical" evidence="8">
    <location>
        <begin position="147"/>
        <end position="168"/>
    </location>
</feature>
<accession>A0ABS5PTB5</accession>
<dbReference type="InterPro" id="IPR002898">
    <property type="entry name" value="MotA_ExbB_proton_chnl"/>
</dbReference>
<sequence>MDITTLIGLVMGILLVGWGILSNSDLGSYIDPPSIIIVIGGAFSGWLVAYPMKDAANLGKVISKTMRNSEFDIDQIITKIIELANVARREGLLALEEAVSEIKDDFLQKGVMLIVDGTDPELVKNILETEIDNLTERHAKNRSMLETLGSLAPAFGMVGTLIGLVAMLQNLSDPTSIGPSMAVALLTTFYGSLIANLVFVPMAVKLNVKSNEEVLIRSVMVEGLLSIQAGENPRIIEEKLKVFLPPSVRKKVGTQEANTDNG</sequence>
<dbReference type="Proteomes" id="UP000746471">
    <property type="component" value="Unassembled WGS sequence"/>
</dbReference>
<gene>
    <name evidence="10" type="ORF">KHM83_17080</name>
</gene>
<proteinExistence type="inferred from homology"/>
<comment type="similarity">
    <text evidence="2">Belongs to the MotA family.</text>
</comment>
<feature type="domain" description="MotA/TolQ/ExbB proton channel" evidence="9">
    <location>
        <begin position="100"/>
        <end position="215"/>
    </location>
</feature>
<dbReference type="PROSITE" id="PS01307">
    <property type="entry name" value="MOTA"/>
    <property type="match status" value="1"/>
</dbReference>
<keyword evidence="6 8" id="KW-1133">Transmembrane helix</keyword>
<keyword evidence="4" id="KW-1003">Cell membrane</keyword>
<evidence type="ECO:0000256" key="1">
    <source>
        <dbReference type="ARBA" id="ARBA00004651"/>
    </source>
</evidence>
<organism evidence="10 11">
    <name type="scientific">Fusibacter paucivorans</name>
    <dbReference type="NCBI Taxonomy" id="76009"/>
    <lineage>
        <taxon>Bacteria</taxon>
        <taxon>Bacillati</taxon>
        <taxon>Bacillota</taxon>
        <taxon>Clostridia</taxon>
        <taxon>Eubacteriales</taxon>
        <taxon>Eubacteriales Family XII. Incertae Sedis</taxon>
        <taxon>Fusibacter</taxon>
    </lineage>
</organism>
<dbReference type="EMBL" id="JAHBCL010000039">
    <property type="protein sequence ID" value="MBS7528403.1"/>
    <property type="molecule type" value="Genomic_DNA"/>
</dbReference>
<evidence type="ECO:0000256" key="3">
    <source>
        <dbReference type="ARBA" id="ARBA00022448"/>
    </source>
</evidence>
<name>A0ABS5PTB5_9FIRM</name>
<dbReference type="PANTHER" id="PTHR30433:SF2">
    <property type="entry name" value="MOTILITY PROTEIN A"/>
    <property type="match status" value="1"/>
</dbReference>
<feature type="transmembrane region" description="Helical" evidence="8">
    <location>
        <begin position="180"/>
        <end position="200"/>
    </location>
</feature>
<dbReference type="PANTHER" id="PTHR30433">
    <property type="entry name" value="CHEMOTAXIS PROTEIN MOTA"/>
    <property type="match status" value="1"/>
</dbReference>
<protein>
    <submittedName>
        <fullName evidence="10">MotA/TolQ/ExbB proton channel family protein</fullName>
    </submittedName>
</protein>
<evidence type="ECO:0000256" key="4">
    <source>
        <dbReference type="ARBA" id="ARBA00022475"/>
    </source>
</evidence>
<evidence type="ECO:0000256" key="5">
    <source>
        <dbReference type="ARBA" id="ARBA00022692"/>
    </source>
</evidence>
<dbReference type="RefSeq" id="WP_213238262.1">
    <property type="nucleotide sequence ID" value="NZ_JAHBCL010000039.1"/>
</dbReference>
<feature type="transmembrane region" description="Helical" evidence="8">
    <location>
        <begin position="33"/>
        <end position="50"/>
    </location>
</feature>
<dbReference type="InterPro" id="IPR000540">
    <property type="entry name" value="Flag_MotA_CS"/>
</dbReference>
<keyword evidence="3" id="KW-0813">Transport</keyword>
<feature type="transmembrane region" description="Helical" evidence="8">
    <location>
        <begin position="5"/>
        <end position="21"/>
    </location>
</feature>